<keyword evidence="5" id="KW-0206">Cytoskeleton</keyword>
<dbReference type="Pfam" id="PF11971">
    <property type="entry name" value="CAMSAP_CH"/>
    <property type="match status" value="1"/>
</dbReference>
<feature type="compositionally biased region" description="Low complexity" evidence="8">
    <location>
        <begin position="975"/>
        <end position="986"/>
    </location>
</feature>
<feature type="compositionally biased region" description="Polar residues" evidence="8">
    <location>
        <begin position="888"/>
        <end position="898"/>
    </location>
</feature>
<dbReference type="InterPro" id="IPR022613">
    <property type="entry name" value="CH_CAMSAP_2"/>
</dbReference>
<dbReference type="InterPro" id="IPR036872">
    <property type="entry name" value="CH_dom_sf"/>
</dbReference>
<protein>
    <submittedName>
        <fullName evidence="11">Uncharacterized protein</fullName>
    </submittedName>
</protein>
<feature type="region of interest" description="Disordered" evidence="8">
    <location>
        <begin position="782"/>
        <end position="838"/>
    </location>
</feature>
<comment type="caution">
    <text evidence="11">The sequence shown here is derived from an EMBL/GenBank/DDBJ whole genome shotgun (WGS) entry which is preliminary data.</text>
</comment>
<feature type="domain" description="CKK" evidence="10">
    <location>
        <begin position="1359"/>
        <end position="1493"/>
    </location>
</feature>
<feature type="region of interest" description="Disordered" evidence="8">
    <location>
        <begin position="1235"/>
        <end position="1274"/>
    </location>
</feature>
<feature type="compositionally biased region" description="Low complexity" evidence="8">
    <location>
        <begin position="1023"/>
        <end position="1034"/>
    </location>
</feature>
<dbReference type="GO" id="GO:0031175">
    <property type="term" value="P:neuron projection development"/>
    <property type="evidence" value="ECO:0007669"/>
    <property type="project" value="InterPro"/>
</dbReference>
<dbReference type="InterPro" id="IPR031372">
    <property type="entry name" value="CAMSAP_CC1"/>
</dbReference>
<evidence type="ECO:0000259" key="10">
    <source>
        <dbReference type="PROSITE" id="PS51508"/>
    </source>
</evidence>
<evidence type="ECO:0000313" key="11">
    <source>
        <dbReference type="EMBL" id="KAI1891499.1"/>
    </source>
</evidence>
<dbReference type="InterPro" id="IPR058042">
    <property type="entry name" value="CAMSAP_N"/>
</dbReference>
<dbReference type="PROSITE" id="PS50021">
    <property type="entry name" value="CH"/>
    <property type="match status" value="1"/>
</dbReference>
<dbReference type="Pfam" id="PF25532">
    <property type="entry name" value="CH_CAMSAP2_N"/>
    <property type="match status" value="1"/>
</dbReference>
<evidence type="ECO:0000313" key="12">
    <source>
        <dbReference type="Proteomes" id="UP000829720"/>
    </source>
</evidence>
<dbReference type="EMBL" id="JAERUA010000013">
    <property type="protein sequence ID" value="KAI1891499.1"/>
    <property type="molecule type" value="Genomic_DNA"/>
</dbReference>
<evidence type="ECO:0000256" key="8">
    <source>
        <dbReference type="SAM" id="MobiDB-lite"/>
    </source>
</evidence>
<name>A0A8T3D1I1_9TELE</name>
<feature type="region of interest" description="Disordered" evidence="8">
    <location>
        <begin position="1321"/>
        <end position="1353"/>
    </location>
</feature>
<dbReference type="InterPro" id="IPR014797">
    <property type="entry name" value="CKK_CAMSAP"/>
</dbReference>
<keyword evidence="4 7" id="KW-0175">Coiled coil</keyword>
<keyword evidence="3 6" id="KW-0493">Microtubule</keyword>
<dbReference type="Pfam" id="PF17095">
    <property type="entry name" value="CAMSAP_CC1"/>
    <property type="match status" value="1"/>
</dbReference>
<evidence type="ECO:0000259" key="9">
    <source>
        <dbReference type="PROSITE" id="PS50021"/>
    </source>
</evidence>
<dbReference type="OrthoDB" id="2125658at2759"/>
<dbReference type="InterPro" id="IPR038209">
    <property type="entry name" value="CKK_dom_sf"/>
</dbReference>
<evidence type="ECO:0000256" key="1">
    <source>
        <dbReference type="ARBA" id="ARBA00004245"/>
    </source>
</evidence>
<keyword evidence="12" id="KW-1185">Reference proteome</keyword>
<accession>A0A8T3D1I1</accession>
<reference evidence="11" key="1">
    <citation type="submission" date="2021-01" db="EMBL/GenBank/DDBJ databases">
        <authorList>
            <person name="Zahm M."/>
            <person name="Roques C."/>
            <person name="Cabau C."/>
            <person name="Klopp C."/>
            <person name="Donnadieu C."/>
            <person name="Jouanno E."/>
            <person name="Lampietro C."/>
            <person name="Louis A."/>
            <person name="Herpin A."/>
            <person name="Echchiki A."/>
            <person name="Berthelot C."/>
            <person name="Parey E."/>
            <person name="Roest-Crollius H."/>
            <person name="Braasch I."/>
            <person name="Postlethwait J."/>
            <person name="Bobe J."/>
            <person name="Montfort J."/>
            <person name="Bouchez O."/>
            <person name="Begum T."/>
            <person name="Mejri S."/>
            <person name="Adams A."/>
            <person name="Chen W.-J."/>
            <person name="Guiguen Y."/>
        </authorList>
    </citation>
    <scope>NUCLEOTIDE SEQUENCE</scope>
    <source>
        <tissue evidence="11">Blood</tissue>
    </source>
</reference>
<feature type="coiled-coil region" evidence="7">
    <location>
        <begin position="847"/>
        <end position="884"/>
    </location>
</feature>
<feature type="compositionally biased region" description="Basic residues" evidence="8">
    <location>
        <begin position="929"/>
        <end position="942"/>
    </location>
</feature>
<feature type="domain" description="Calponin-homology (CH)" evidence="9">
    <location>
        <begin position="211"/>
        <end position="335"/>
    </location>
</feature>
<comment type="similarity">
    <text evidence="6">Belongs to the CAMSAP1 family.</text>
</comment>
<feature type="compositionally biased region" description="Pro residues" evidence="8">
    <location>
        <begin position="381"/>
        <end position="390"/>
    </location>
</feature>
<evidence type="ECO:0000256" key="2">
    <source>
        <dbReference type="ARBA" id="ARBA00022490"/>
    </source>
</evidence>
<dbReference type="SMART" id="SM01051">
    <property type="entry name" value="CAMSAP_CKK"/>
    <property type="match status" value="1"/>
</dbReference>
<dbReference type="InterPro" id="IPR011033">
    <property type="entry name" value="PRC_barrel-like_sf"/>
</dbReference>
<dbReference type="SUPFAM" id="SSF50346">
    <property type="entry name" value="PRC-barrel domain"/>
    <property type="match status" value="1"/>
</dbReference>
<proteinExistence type="inferred from homology"/>
<dbReference type="SUPFAM" id="SSF47576">
    <property type="entry name" value="Calponin-homology domain, CH-domain"/>
    <property type="match status" value="1"/>
</dbReference>
<organism evidence="11 12">
    <name type="scientific">Albula goreensis</name>
    <dbReference type="NCBI Taxonomy" id="1534307"/>
    <lineage>
        <taxon>Eukaryota</taxon>
        <taxon>Metazoa</taxon>
        <taxon>Chordata</taxon>
        <taxon>Craniata</taxon>
        <taxon>Vertebrata</taxon>
        <taxon>Euteleostomi</taxon>
        <taxon>Actinopterygii</taxon>
        <taxon>Neopterygii</taxon>
        <taxon>Teleostei</taxon>
        <taxon>Albuliformes</taxon>
        <taxon>Albulidae</taxon>
        <taxon>Albula</taxon>
    </lineage>
</organism>
<feature type="region of interest" description="Disordered" evidence="8">
    <location>
        <begin position="372"/>
        <end position="401"/>
    </location>
</feature>
<dbReference type="PROSITE" id="PS51508">
    <property type="entry name" value="CKK"/>
    <property type="match status" value="1"/>
</dbReference>
<feature type="compositionally biased region" description="Basic and acidic residues" evidence="8">
    <location>
        <begin position="807"/>
        <end position="822"/>
    </location>
</feature>
<dbReference type="FunFam" id="3.10.20.360:FF:000001">
    <property type="entry name" value="Calmodulin-regulated spectrin-associated protein 3 isoform 2"/>
    <property type="match status" value="1"/>
</dbReference>
<feature type="compositionally biased region" description="Basic and acidic residues" evidence="8">
    <location>
        <begin position="1045"/>
        <end position="1055"/>
    </location>
</feature>
<evidence type="ECO:0000256" key="4">
    <source>
        <dbReference type="ARBA" id="ARBA00023054"/>
    </source>
</evidence>
<sequence length="1499" mass="167888">MGDVADSKEIKKTFIVPAIKSFDHYDFTKAKICCSLTWLIAKAFGTDSVPEDLKEPFYTDQYDQEHMKPPVVNLLLSAELYCRAGSLILKSDAAKPLLGHDAVIQALAQKGLYVTDQERLVTERDLRKRPIQMSAHLAMIDTLMMAYTVETVSVERVVSCMQQYPSYDADSDMPYDTEDAVASWINKVNEHLKDIIIQEQKMRETQCAEPSEGSRSPTKWYWKLVPARYRKEQALPRQVPWIPPVDNLLKDSTDGSALAALLHFYCPDIIKLEDICLKETMSLADSLYNLQLIQEFCQENLNRCCHFTLEDMLYASSSLKNNYLVFMAELFWWFEVVKPSFVQPRVLNTEATEPAPSLRNMPTVPISNVTKRSFMEKPPSPDRPSLPLRPQPQTSTSGVMKRSTSLSFMDGCVGTWPKEKRSSAHGVSFDIPFDKADSSQTTAPPGRGMTRSISTDGLGFKVNHVSRNMKRNLSFQPVNGQTDKVGIEEEGCPDSLAGTDGDRWQGGHHPTVQRGLSNGPARDEHGNLPPTPSIEEALKIIHNLEKPHASLQADGASNGFFLHSQSKERPGSGTRSDDGDLDSEMSELKGVGSADTTEVDTGINVRTEDIQETLDEDSSLRDCTVSMELDVDQDYELKACNPHEMTSPCPSSISGRSHGSSAASTSPGIRMTSFAEQKFRKLHFEGKSSGSSSQKTTPESSELNIPHMVSWALTPEESPIHQSPKDPAQMMASEMVQLRMKLEEKRRAIEAQKKKVEAAFTRHRQKMGRTAFLTVVKKKGDGTSPLREEALGSEDYKTQDDSQALKMADDSNLRPEKGKLDVPDSADQGQARLLKSPGDESFGEVDLLEYTKSIEKLNASLNFLQVEMQRLAQQQEVIMQMREQQSWVIPASQPSPQKQMRELRNATRSSDSLSPAESPRPTHRSPTSIKRKSASFHSKTPRTPRPSELKISPFNRVLTVPQSVDSLPRLRRFSPCQPQTTPFTCPEGSPRPASEAETDKEGTVEPRPQPEPPTQPETEHHSAAPSEAPEKSSAMELSTSPAKETPQKKRVEGLKEVNTVEKKMPEMMEAMKEIKPVESTVSEVLSQPITETFTVTPTEHPADMFSQSNRNLIEVPLSVLKPLDGHMQLESGEAEGPRDINDDDQKMCCGFFFKDDMKGEDDMAMKRAALLEKRLRRERETQQRRQQLEAELEQKKEEARLKAEEERLKKEEEKARREFIKQEYLRRKQLKLMEDMDTVIKPRPASTKQKRPRPKSIHRDVLESPKTPARAAEVSSLSLASLNLGDNDSVQSEKRTPRSSNLASGSLYLFLNSSKVKKARPDSADGFLSPCRTGSRNGEKDWENGSTTSSVASNTEYTGPKLYKEPSAKSNKHIIQNALAHCCLAGKVNEAQKNKILEEMEKSEANNFLILFRDSGCQFRSLYTYCPEMEEITKLAGIGPKTITGKMIEGLYKYNSDRKQFSHIPAKTMSASVDAITIHSHLWQTKKPGTPKKVLPNKS</sequence>
<feature type="region of interest" description="Disordered" evidence="8">
    <location>
        <begin position="969"/>
        <end position="1055"/>
    </location>
</feature>
<keyword evidence="2" id="KW-0963">Cytoplasm</keyword>
<evidence type="ECO:0000256" key="5">
    <source>
        <dbReference type="ARBA" id="ARBA00023212"/>
    </source>
</evidence>
<dbReference type="Pfam" id="PF08683">
    <property type="entry name" value="CAMSAP_CKK"/>
    <property type="match status" value="1"/>
</dbReference>
<feature type="compositionally biased region" description="Basic and acidic residues" evidence="8">
    <location>
        <begin position="565"/>
        <end position="578"/>
    </location>
</feature>
<feature type="region of interest" description="Disordered" evidence="8">
    <location>
        <begin position="888"/>
        <end position="954"/>
    </location>
</feature>
<dbReference type="GO" id="GO:0031122">
    <property type="term" value="P:cytoplasmic microtubule organization"/>
    <property type="evidence" value="ECO:0007669"/>
    <property type="project" value="TreeGrafter"/>
</dbReference>
<evidence type="ECO:0000256" key="7">
    <source>
        <dbReference type="SAM" id="Coils"/>
    </source>
</evidence>
<feature type="coiled-coil region" evidence="7">
    <location>
        <begin position="1171"/>
        <end position="1223"/>
    </location>
</feature>
<feature type="compositionally biased region" description="Low complexity" evidence="8">
    <location>
        <begin position="651"/>
        <end position="666"/>
    </location>
</feature>
<evidence type="ECO:0000256" key="3">
    <source>
        <dbReference type="ARBA" id="ARBA00022701"/>
    </source>
</evidence>
<dbReference type="GO" id="GO:0030507">
    <property type="term" value="F:spectrin binding"/>
    <property type="evidence" value="ECO:0007669"/>
    <property type="project" value="InterPro"/>
</dbReference>
<feature type="compositionally biased region" description="Polar residues" evidence="8">
    <location>
        <begin position="1344"/>
        <end position="1353"/>
    </location>
</feature>
<feature type="region of interest" description="Disordered" evidence="8">
    <location>
        <begin position="435"/>
        <end position="455"/>
    </location>
</feature>
<feature type="coiled-coil region" evidence="7">
    <location>
        <begin position="732"/>
        <end position="762"/>
    </location>
</feature>
<dbReference type="Proteomes" id="UP000829720">
    <property type="component" value="Unassembled WGS sequence"/>
</dbReference>
<feature type="region of interest" description="Disordered" evidence="8">
    <location>
        <begin position="484"/>
        <end position="532"/>
    </location>
</feature>
<dbReference type="GO" id="GO:0005516">
    <property type="term" value="F:calmodulin binding"/>
    <property type="evidence" value="ECO:0007669"/>
    <property type="project" value="InterPro"/>
</dbReference>
<dbReference type="PANTHER" id="PTHR21595">
    <property type="entry name" value="PATRONIN"/>
    <property type="match status" value="1"/>
</dbReference>
<feature type="region of interest" description="Disordered" evidence="8">
    <location>
        <begin position="647"/>
        <end position="669"/>
    </location>
</feature>
<dbReference type="InterPro" id="IPR001715">
    <property type="entry name" value="CH_dom"/>
</dbReference>
<dbReference type="Gene3D" id="3.10.20.360">
    <property type="entry name" value="CKK domain"/>
    <property type="match status" value="1"/>
</dbReference>
<evidence type="ECO:0000256" key="6">
    <source>
        <dbReference type="PROSITE-ProRule" id="PRU00841"/>
    </source>
</evidence>
<dbReference type="PANTHER" id="PTHR21595:SF1">
    <property type="entry name" value="CALMODULIN-REGULATED SPECTRIN-ASSOCIATED PROTEIN 2"/>
    <property type="match status" value="1"/>
</dbReference>
<dbReference type="InterPro" id="IPR032940">
    <property type="entry name" value="CAMSAP"/>
</dbReference>
<dbReference type="GO" id="GO:0036449">
    <property type="term" value="C:microtubule minus-end"/>
    <property type="evidence" value="ECO:0007669"/>
    <property type="project" value="TreeGrafter"/>
</dbReference>
<feature type="compositionally biased region" description="Polar residues" evidence="8">
    <location>
        <begin position="906"/>
        <end position="915"/>
    </location>
</feature>
<comment type="domain">
    <text evidence="6">The CKK domain binds microtubules.</text>
</comment>
<dbReference type="GO" id="GO:0007026">
    <property type="term" value="P:negative regulation of microtubule depolymerization"/>
    <property type="evidence" value="ECO:0007669"/>
    <property type="project" value="TreeGrafter"/>
</dbReference>
<feature type="compositionally biased region" description="Basic and acidic residues" evidence="8">
    <location>
        <begin position="782"/>
        <end position="800"/>
    </location>
</feature>
<dbReference type="GO" id="GO:0051011">
    <property type="term" value="F:microtubule minus-end binding"/>
    <property type="evidence" value="ECO:0007669"/>
    <property type="project" value="TreeGrafter"/>
</dbReference>
<feature type="region of interest" description="Disordered" evidence="8">
    <location>
        <begin position="561"/>
        <end position="606"/>
    </location>
</feature>
<gene>
    <name evidence="11" type="ORF">AGOR_G00144440</name>
</gene>
<comment type="subcellular location">
    <subcellularLocation>
        <location evidence="1">Cytoplasm</location>
        <location evidence="1">Cytoskeleton</location>
    </subcellularLocation>
</comment>